<accession>A0A8X6TAM3</accession>
<comment type="caution">
    <text evidence="1">The sequence shown here is derived from an EMBL/GenBank/DDBJ whole genome shotgun (WGS) entry which is preliminary data.</text>
</comment>
<keyword evidence="2" id="KW-1185">Reference proteome</keyword>
<dbReference type="Proteomes" id="UP000887013">
    <property type="component" value="Unassembled WGS sequence"/>
</dbReference>
<gene>
    <name evidence="1" type="ORF">NPIL_109831</name>
</gene>
<dbReference type="EMBL" id="BMAW01099035">
    <property type="protein sequence ID" value="GFS87962.1"/>
    <property type="molecule type" value="Genomic_DNA"/>
</dbReference>
<sequence>GTSRALHCLAMTSDKDKEIMWEIATLTYPGINDRNQLIEEGCKNVEKSKQVSLRIPVF</sequence>
<reference evidence="1" key="1">
    <citation type="submission" date="2020-08" db="EMBL/GenBank/DDBJ databases">
        <title>Multicomponent nature underlies the extraordinary mechanical properties of spider dragline silk.</title>
        <authorList>
            <person name="Kono N."/>
            <person name="Nakamura H."/>
            <person name="Mori M."/>
            <person name="Yoshida Y."/>
            <person name="Ohtoshi R."/>
            <person name="Malay A.D."/>
            <person name="Moran D.A.P."/>
            <person name="Tomita M."/>
            <person name="Numata K."/>
            <person name="Arakawa K."/>
        </authorList>
    </citation>
    <scope>NUCLEOTIDE SEQUENCE</scope>
</reference>
<evidence type="ECO:0000313" key="1">
    <source>
        <dbReference type="EMBL" id="GFS87962.1"/>
    </source>
</evidence>
<feature type="non-terminal residue" evidence="1">
    <location>
        <position position="1"/>
    </location>
</feature>
<dbReference type="AlphaFoldDB" id="A0A8X6TAM3"/>
<protein>
    <submittedName>
        <fullName evidence="1">Uncharacterized protein</fullName>
    </submittedName>
</protein>
<evidence type="ECO:0000313" key="2">
    <source>
        <dbReference type="Proteomes" id="UP000887013"/>
    </source>
</evidence>
<name>A0A8X6TAM3_NEPPI</name>
<organism evidence="1 2">
    <name type="scientific">Nephila pilipes</name>
    <name type="common">Giant wood spider</name>
    <name type="synonym">Nephila maculata</name>
    <dbReference type="NCBI Taxonomy" id="299642"/>
    <lineage>
        <taxon>Eukaryota</taxon>
        <taxon>Metazoa</taxon>
        <taxon>Ecdysozoa</taxon>
        <taxon>Arthropoda</taxon>
        <taxon>Chelicerata</taxon>
        <taxon>Arachnida</taxon>
        <taxon>Araneae</taxon>
        <taxon>Araneomorphae</taxon>
        <taxon>Entelegynae</taxon>
        <taxon>Araneoidea</taxon>
        <taxon>Nephilidae</taxon>
        <taxon>Nephila</taxon>
    </lineage>
</organism>
<proteinExistence type="predicted"/>